<feature type="compositionally biased region" description="Low complexity" evidence="1">
    <location>
        <begin position="656"/>
        <end position="672"/>
    </location>
</feature>
<proteinExistence type="predicted"/>
<sequence length="812" mass="91262">MEAFKNYSVEILQRVPKPQAISEAKRHQMKTNIPPKLRLSDRTKKILQEDMKSKFKCHEFQYTVYDQASYFIAINQLSGVLSHSEACQVLFDVEKDPPIPLHPLVRSRALELILQGSSLYFLRTEIKEFVQQTFGEDVGWGSKSHRFFLESHDTSTLYRTAQRFFGVRQRTSPEKTLDSWFRSHNPTPPSPLVQESCLHYQPQLADDRTSRFELVIATPDMKKAAWDHAHNQHLLMDLTFGFCSSSLLLTLLMAFNSSRHGVPVGALLFFVHKDAKATHADYDTQELTKLVGAWKDGLGTNSNGEKINIKVATTDQDPRKHNTLSAHWPEIFLLLCDPRKEIHRRLTKLLHKLMREITSYTDATQAYENEREYILRLGRRRSAVAKKQAKGGLLFLNYLRQYHLKSENYWMSWSPAGALEASQRLDIPVEQVPRTNNPLEGFNGRIKELFKSFHDKEEQQKFRATFRSTRPTSSKPSSAADVPATPKGSKPTSPPSTDSSKSPKSKIQVPEFTIEELEKEEDIKDKENGGDHGEVLIHDSDDEVGDKEVKELAACTSLLVEETQIDMSPDEPALDADRILPQLCEPKHCRHPSLEDDFDSMMSPLSSPLPSHVDDTYEPGPPVRRRPQPPFAHTSPQLDIETPPESPSESYVAETLPSISPMSSSPSSDSLLVNAPTTPNQFVESQHVTTSRRAMAVMELTQAQMAFVDAAKRFIALTDDTDAIYSAVRDIKQALGLDGTSDTSTSFSLPSGSASPSTPSRTPAASHSSQSPPIYLSSPDSTLSSFEERASCVLQPLEKQTKSRRKPSHKVI</sequence>
<evidence type="ECO:0000256" key="1">
    <source>
        <dbReference type="SAM" id="MobiDB-lite"/>
    </source>
</evidence>
<feature type="compositionally biased region" description="Low complexity" evidence="1">
    <location>
        <begin position="740"/>
        <end position="769"/>
    </location>
</feature>
<feature type="region of interest" description="Disordered" evidence="1">
    <location>
        <begin position="737"/>
        <end position="782"/>
    </location>
</feature>
<keyword evidence="3" id="KW-1185">Reference proteome</keyword>
<evidence type="ECO:0000313" key="3">
    <source>
        <dbReference type="Proteomes" id="UP001437256"/>
    </source>
</evidence>
<name>A0ABR2Z8P9_9AGAR</name>
<feature type="region of interest" description="Disordered" evidence="1">
    <location>
        <begin position="587"/>
        <end position="676"/>
    </location>
</feature>
<accession>A0ABR2Z8P9</accession>
<comment type="caution">
    <text evidence="2">The sequence shown here is derived from an EMBL/GenBank/DDBJ whole genome shotgun (WGS) entry which is preliminary data.</text>
</comment>
<feature type="region of interest" description="Disordered" evidence="1">
    <location>
        <begin position="460"/>
        <end position="547"/>
    </location>
</feature>
<feature type="compositionally biased region" description="Low complexity" evidence="1">
    <location>
        <begin position="467"/>
        <end position="506"/>
    </location>
</feature>
<reference evidence="2 3" key="1">
    <citation type="submission" date="2024-05" db="EMBL/GenBank/DDBJ databases">
        <title>A draft genome resource for the thread blight pathogen Marasmius tenuissimus strain MS-2.</title>
        <authorList>
            <person name="Yulfo-Soto G.E."/>
            <person name="Baruah I.K."/>
            <person name="Amoako-Attah I."/>
            <person name="Bukari Y."/>
            <person name="Meinhardt L.W."/>
            <person name="Bailey B.A."/>
            <person name="Cohen S.P."/>
        </authorList>
    </citation>
    <scope>NUCLEOTIDE SEQUENCE [LARGE SCALE GENOMIC DNA]</scope>
    <source>
        <strain evidence="2 3">MS-2</strain>
    </source>
</reference>
<dbReference type="EMBL" id="JBBXMP010000864">
    <property type="protein sequence ID" value="KAL0056862.1"/>
    <property type="molecule type" value="Genomic_DNA"/>
</dbReference>
<gene>
    <name evidence="2" type="ORF">AAF712_016522</name>
</gene>
<dbReference type="Proteomes" id="UP001437256">
    <property type="component" value="Unassembled WGS sequence"/>
</dbReference>
<feature type="compositionally biased region" description="Low complexity" evidence="1">
    <location>
        <begin position="600"/>
        <end position="611"/>
    </location>
</feature>
<protein>
    <submittedName>
        <fullName evidence="2">Uncharacterized protein</fullName>
    </submittedName>
</protein>
<evidence type="ECO:0000313" key="2">
    <source>
        <dbReference type="EMBL" id="KAL0056862.1"/>
    </source>
</evidence>
<organism evidence="2 3">
    <name type="scientific">Marasmius tenuissimus</name>
    <dbReference type="NCBI Taxonomy" id="585030"/>
    <lineage>
        <taxon>Eukaryota</taxon>
        <taxon>Fungi</taxon>
        <taxon>Dikarya</taxon>
        <taxon>Basidiomycota</taxon>
        <taxon>Agaricomycotina</taxon>
        <taxon>Agaricomycetes</taxon>
        <taxon>Agaricomycetidae</taxon>
        <taxon>Agaricales</taxon>
        <taxon>Marasmiineae</taxon>
        <taxon>Marasmiaceae</taxon>
        <taxon>Marasmius</taxon>
    </lineage>
</organism>
<feature type="compositionally biased region" description="Basic and acidic residues" evidence="1">
    <location>
        <begin position="521"/>
        <end position="539"/>
    </location>
</feature>